<dbReference type="InterPro" id="IPR009057">
    <property type="entry name" value="Homeodomain-like_sf"/>
</dbReference>
<proteinExistence type="predicted"/>
<dbReference type="AlphaFoldDB" id="A0A6N1AKN1"/>
<keyword evidence="3" id="KW-1185">Reference proteome</keyword>
<dbReference type="OrthoDB" id="7301396at2"/>
<feature type="compositionally biased region" description="Low complexity" evidence="1">
    <location>
        <begin position="168"/>
        <end position="179"/>
    </location>
</feature>
<feature type="region of interest" description="Disordered" evidence="1">
    <location>
        <begin position="134"/>
        <end position="198"/>
    </location>
</feature>
<protein>
    <recommendedName>
        <fullName evidence="4">Homeodomain-like domain-containing protein</fullName>
    </recommendedName>
</protein>
<feature type="compositionally biased region" description="Pro residues" evidence="1">
    <location>
        <begin position="156"/>
        <end position="167"/>
    </location>
</feature>
<accession>A0A6N1AKN1</accession>
<evidence type="ECO:0008006" key="4">
    <source>
        <dbReference type="Google" id="ProtNLM"/>
    </source>
</evidence>
<dbReference type="Proteomes" id="UP000509702">
    <property type="component" value="Chromosome"/>
</dbReference>
<feature type="compositionally biased region" description="Basic and acidic residues" evidence="1">
    <location>
        <begin position="134"/>
        <end position="144"/>
    </location>
</feature>
<feature type="region of interest" description="Disordered" evidence="1">
    <location>
        <begin position="211"/>
        <end position="246"/>
    </location>
</feature>
<dbReference type="Gene3D" id="1.10.10.60">
    <property type="entry name" value="Homeodomain-like"/>
    <property type="match status" value="1"/>
</dbReference>
<organism evidence="2 3">
    <name type="scientific">Azospirillum oryzae</name>
    <dbReference type="NCBI Taxonomy" id="286727"/>
    <lineage>
        <taxon>Bacteria</taxon>
        <taxon>Pseudomonadati</taxon>
        <taxon>Pseudomonadota</taxon>
        <taxon>Alphaproteobacteria</taxon>
        <taxon>Rhodospirillales</taxon>
        <taxon>Azospirillaceae</taxon>
        <taxon>Azospirillum</taxon>
    </lineage>
</organism>
<name>A0A6N1AKN1_9PROT</name>
<dbReference type="SUPFAM" id="SSF46689">
    <property type="entry name" value="Homeodomain-like"/>
    <property type="match status" value="1"/>
</dbReference>
<sequence>MPDCLPPASRPDDRFPLWAEEPPVPPEGSLVPGSRFHEEQWVMAAGMLARGASFQQVARAMGCSRTTLWRAYYGSQAFRHRVWWERQALNRESDLRLASLRALVTEQVERLVSAVDPSTVRWLAERLGLFKDFDSQPGMERRESAPAAAPSGKSPDLPPADPQPAPPAASAGLADAAGPFDDDSVPGALRERTPPDPKAVAAILARPEAEGQKGVYPWTYNPDDPFPNLGSALERQGGQGAFTRRR</sequence>
<dbReference type="RefSeq" id="WP_149197204.1">
    <property type="nucleotide sequence ID" value="NZ_BSOV01000004.1"/>
</dbReference>
<evidence type="ECO:0000256" key="1">
    <source>
        <dbReference type="SAM" id="MobiDB-lite"/>
    </source>
</evidence>
<feature type="compositionally biased region" description="Low complexity" evidence="1">
    <location>
        <begin position="145"/>
        <end position="155"/>
    </location>
</feature>
<evidence type="ECO:0000313" key="2">
    <source>
        <dbReference type="EMBL" id="QKS52395.1"/>
    </source>
</evidence>
<dbReference type="EMBL" id="CP054619">
    <property type="protein sequence ID" value="QKS52395.1"/>
    <property type="molecule type" value="Genomic_DNA"/>
</dbReference>
<evidence type="ECO:0000313" key="3">
    <source>
        <dbReference type="Proteomes" id="UP000509702"/>
    </source>
</evidence>
<dbReference type="KEGG" id="aoz:HUE56_18585"/>
<reference evidence="2 3" key="1">
    <citation type="submission" date="2020-06" db="EMBL/GenBank/DDBJ databases">
        <title>Complete genome of Azosprillum oryzae KACC14407.</title>
        <authorList>
            <person name="Kim M."/>
            <person name="Park Y.-J."/>
            <person name="Shin J.-H."/>
        </authorList>
    </citation>
    <scope>NUCLEOTIDE SEQUENCE [LARGE SCALE GENOMIC DNA]</scope>
    <source>
        <strain evidence="2 3">KACC 14407</strain>
    </source>
</reference>
<gene>
    <name evidence="2" type="ORF">HUE56_18585</name>
</gene>